<dbReference type="CDD" id="cd00060">
    <property type="entry name" value="FHA"/>
    <property type="match status" value="1"/>
</dbReference>
<feature type="region of interest" description="Disordered" evidence="1">
    <location>
        <begin position="237"/>
        <end position="336"/>
    </location>
</feature>
<accession>A0A517ZNT5</accession>
<feature type="region of interest" description="Disordered" evidence="1">
    <location>
        <begin position="165"/>
        <end position="202"/>
    </location>
</feature>
<evidence type="ECO:0000313" key="4">
    <source>
        <dbReference type="Proteomes" id="UP000319383"/>
    </source>
</evidence>
<gene>
    <name evidence="3" type="ORF">Mal52_26250</name>
</gene>
<dbReference type="SMART" id="SM00240">
    <property type="entry name" value="FHA"/>
    <property type="match status" value="1"/>
</dbReference>
<dbReference type="Gene3D" id="2.60.200.20">
    <property type="match status" value="1"/>
</dbReference>
<name>A0A517ZNT5_9PLAN</name>
<feature type="domain" description="FHA" evidence="2">
    <location>
        <begin position="24"/>
        <end position="73"/>
    </location>
</feature>
<proteinExistence type="predicted"/>
<dbReference type="RefSeq" id="WP_145376518.1">
    <property type="nucleotide sequence ID" value="NZ_CP036276.1"/>
</dbReference>
<evidence type="ECO:0000259" key="2">
    <source>
        <dbReference type="PROSITE" id="PS50006"/>
    </source>
</evidence>
<feature type="compositionally biased region" description="Pro residues" evidence="1">
    <location>
        <begin position="186"/>
        <end position="198"/>
    </location>
</feature>
<dbReference type="EMBL" id="CP036276">
    <property type="protein sequence ID" value="QDU44147.1"/>
    <property type="molecule type" value="Genomic_DNA"/>
</dbReference>
<evidence type="ECO:0000313" key="3">
    <source>
        <dbReference type="EMBL" id="QDU44147.1"/>
    </source>
</evidence>
<evidence type="ECO:0000256" key="1">
    <source>
        <dbReference type="SAM" id="MobiDB-lite"/>
    </source>
</evidence>
<feature type="region of interest" description="Disordered" evidence="1">
    <location>
        <begin position="120"/>
        <end position="143"/>
    </location>
</feature>
<keyword evidence="4" id="KW-1185">Reference proteome</keyword>
<dbReference type="SUPFAM" id="SSF49879">
    <property type="entry name" value="SMAD/FHA domain"/>
    <property type="match status" value="1"/>
</dbReference>
<dbReference type="Pfam" id="PF00498">
    <property type="entry name" value="FHA"/>
    <property type="match status" value="1"/>
</dbReference>
<protein>
    <submittedName>
        <fullName evidence="3">FHA domain protein</fullName>
    </submittedName>
</protein>
<reference evidence="3 4" key="1">
    <citation type="submission" date="2019-02" db="EMBL/GenBank/DDBJ databases">
        <title>Deep-cultivation of Planctomycetes and their phenomic and genomic characterization uncovers novel biology.</title>
        <authorList>
            <person name="Wiegand S."/>
            <person name="Jogler M."/>
            <person name="Boedeker C."/>
            <person name="Pinto D."/>
            <person name="Vollmers J."/>
            <person name="Rivas-Marin E."/>
            <person name="Kohn T."/>
            <person name="Peeters S.H."/>
            <person name="Heuer A."/>
            <person name="Rast P."/>
            <person name="Oberbeckmann S."/>
            <person name="Bunk B."/>
            <person name="Jeske O."/>
            <person name="Meyerdierks A."/>
            <person name="Storesund J.E."/>
            <person name="Kallscheuer N."/>
            <person name="Luecker S."/>
            <person name="Lage O.M."/>
            <person name="Pohl T."/>
            <person name="Merkel B.J."/>
            <person name="Hornburger P."/>
            <person name="Mueller R.-W."/>
            <person name="Bruemmer F."/>
            <person name="Labrenz M."/>
            <person name="Spormann A.M."/>
            <person name="Op den Camp H."/>
            <person name="Overmann J."/>
            <person name="Amann R."/>
            <person name="Jetten M.S.M."/>
            <person name="Mascher T."/>
            <person name="Medema M.H."/>
            <person name="Devos D.P."/>
            <person name="Kaster A.-K."/>
            <person name="Ovreas L."/>
            <person name="Rohde M."/>
            <person name="Galperin M.Y."/>
            <person name="Jogler C."/>
        </authorList>
    </citation>
    <scope>NUCLEOTIDE SEQUENCE [LARGE SCALE GENOMIC DNA]</scope>
    <source>
        <strain evidence="3 4">Mal52</strain>
    </source>
</reference>
<dbReference type="PROSITE" id="PS50006">
    <property type="entry name" value="FHA_DOMAIN"/>
    <property type="match status" value="1"/>
</dbReference>
<dbReference type="AlphaFoldDB" id="A0A517ZNT5"/>
<dbReference type="KEGG" id="sdyn:Mal52_26250"/>
<feature type="compositionally biased region" description="Low complexity" evidence="1">
    <location>
        <begin position="251"/>
        <end position="263"/>
    </location>
</feature>
<organism evidence="3 4">
    <name type="scientific">Symmachiella dynata</name>
    <dbReference type="NCBI Taxonomy" id="2527995"/>
    <lineage>
        <taxon>Bacteria</taxon>
        <taxon>Pseudomonadati</taxon>
        <taxon>Planctomycetota</taxon>
        <taxon>Planctomycetia</taxon>
        <taxon>Planctomycetales</taxon>
        <taxon>Planctomycetaceae</taxon>
        <taxon>Symmachiella</taxon>
    </lineage>
</organism>
<dbReference type="PANTHER" id="PTHR23308">
    <property type="entry name" value="NUCLEAR INHIBITOR OF PROTEIN PHOSPHATASE-1"/>
    <property type="match status" value="1"/>
</dbReference>
<dbReference type="Proteomes" id="UP000319383">
    <property type="component" value="Chromosome"/>
</dbReference>
<dbReference type="InterPro" id="IPR050923">
    <property type="entry name" value="Cell_Proc_Reg/RNA_Proc"/>
</dbReference>
<sequence>MQAEMKVIGGKQQGKVIPLTMKKFLIGREKDCHLRPNNDLISRHHCVLTVDEYTVRIRDLGSTNGTYVNSERIQGQVVLKDGDKLAIGKLLFEVSVRDVDAPAVSNEDVLEDAALLETDAFTSGDTPPPASRPAETPAQDDSVLAQETITLPAMNEDTAYETPSAVYGDDTVSIPPSGGGGGSENAPPPEAPPAPAPAPQYQQPMMMPQYQQPMMPQQYPMQYPQQMPMMPQQYGQQMPMMPQQYPPQYPQPVQMAPQQFPPQETAPPPAAEPPAAENQPTLDEMDVRLPNPEETGAVEPASAKPEAKPGEASTEIDPRTAAADIIRQYTHRPLGQ</sequence>
<dbReference type="InterPro" id="IPR000253">
    <property type="entry name" value="FHA_dom"/>
</dbReference>
<dbReference type="InterPro" id="IPR008984">
    <property type="entry name" value="SMAD_FHA_dom_sf"/>
</dbReference>